<dbReference type="SMART" id="SM00382">
    <property type="entry name" value="AAA"/>
    <property type="match status" value="2"/>
</dbReference>
<evidence type="ECO:0000256" key="3">
    <source>
        <dbReference type="ARBA" id="ARBA00022840"/>
    </source>
</evidence>
<evidence type="ECO:0000256" key="2">
    <source>
        <dbReference type="ARBA" id="ARBA00022741"/>
    </source>
</evidence>
<keyword evidence="5" id="KW-0813">Transport</keyword>
<dbReference type="CDD" id="cd03215">
    <property type="entry name" value="ABC_Carb_Monos_II"/>
    <property type="match status" value="1"/>
</dbReference>
<keyword evidence="6" id="KW-1185">Reference proteome</keyword>
<evidence type="ECO:0000313" key="5">
    <source>
        <dbReference type="EMBL" id="MBB4649941.1"/>
    </source>
</evidence>
<name>A0ABR6KZX2_9HYPH</name>
<evidence type="ECO:0000313" key="6">
    <source>
        <dbReference type="Proteomes" id="UP000539538"/>
    </source>
</evidence>
<dbReference type="Pfam" id="PF00005">
    <property type="entry name" value="ABC_tran"/>
    <property type="match status" value="2"/>
</dbReference>
<organism evidence="5 6">
    <name type="scientific">Aminobacter niigataensis</name>
    <dbReference type="NCBI Taxonomy" id="83265"/>
    <lineage>
        <taxon>Bacteria</taxon>
        <taxon>Pseudomonadati</taxon>
        <taxon>Pseudomonadota</taxon>
        <taxon>Alphaproteobacteria</taxon>
        <taxon>Hyphomicrobiales</taxon>
        <taxon>Phyllobacteriaceae</taxon>
        <taxon>Aminobacter</taxon>
    </lineage>
</organism>
<protein>
    <submittedName>
        <fullName evidence="5">Simple sugar transport system ATP-binding protein</fullName>
    </submittedName>
</protein>
<dbReference type="PROSITE" id="PS00211">
    <property type="entry name" value="ABC_TRANSPORTER_1"/>
    <property type="match status" value="1"/>
</dbReference>
<dbReference type="InterPro" id="IPR017871">
    <property type="entry name" value="ABC_transporter-like_CS"/>
</dbReference>
<dbReference type="PANTHER" id="PTHR43790:SF4">
    <property type="entry name" value="GUANOSINE IMPORT ATP-BINDING PROTEIN NUPO"/>
    <property type="match status" value="1"/>
</dbReference>
<sequence>MNCTAQMVRPVVVEELLKVQNLTKRFGAVAANDGVSLDVRKGEIHCLFGENGAGKSTLSACLYGYYRADSGEIVFKGKTAELNSPADALRLGIGMVHQHFVLVSNFTVLENIIVGSSDVGVFLNKSEARRKVVALCQECGIDIDLDREIWQLSVGEQQWVEILKALYFGAELLILDEPTAVLTPQQSDQLFRIISGMRSRGLSIILISHKLREVMQSDRVTILRKGKVVATVETAGSTAEAITALMVGHKVTKHVRDRTVTPAGDFLSVRNVCAKGDWAEDVLKDVSFDIAKHEVLGLAGVAGNGQKELFEVLMGVRAASSGGFSLDGEAIVAPTSREMLDRGVGFVPDDRFREGLIPEFGTAENLVLGWQRAPEYRRGPFLDRRKLGVLARKKIEEFKVVTASAELPVERLSGGNAQRVILAREFLHARGLLLANQPTRGLDVAASEFVYEKILEKRAAGFAVLLASEELDDLLRLCDRIAVIFKGRIMGIVRPEETSLLDLGMMMAGDAKEPERTVQ</sequence>
<keyword evidence="2" id="KW-0547">Nucleotide-binding</keyword>
<dbReference type="PROSITE" id="PS50893">
    <property type="entry name" value="ABC_TRANSPORTER_2"/>
    <property type="match status" value="2"/>
</dbReference>
<dbReference type="RefSeq" id="WP_245439428.1">
    <property type="nucleotide sequence ID" value="NZ_BAAAVZ010000003.1"/>
</dbReference>
<keyword evidence="5" id="KW-0762">Sugar transport</keyword>
<dbReference type="InterPro" id="IPR050107">
    <property type="entry name" value="ABC_carbohydrate_import_ATPase"/>
</dbReference>
<comment type="caution">
    <text evidence="5">The sequence shown here is derived from an EMBL/GenBank/DDBJ whole genome shotgun (WGS) entry which is preliminary data.</text>
</comment>
<dbReference type="Proteomes" id="UP000539538">
    <property type="component" value="Unassembled WGS sequence"/>
</dbReference>
<dbReference type="Gene3D" id="3.40.50.300">
    <property type="entry name" value="P-loop containing nucleotide triphosphate hydrolases"/>
    <property type="match status" value="2"/>
</dbReference>
<gene>
    <name evidence="5" type="ORF">GGQ99_001663</name>
</gene>
<keyword evidence="3 5" id="KW-0067">ATP-binding</keyword>
<accession>A0ABR6KZX2</accession>
<feature type="domain" description="ABC transporter" evidence="4">
    <location>
        <begin position="267"/>
        <end position="511"/>
    </location>
</feature>
<dbReference type="GO" id="GO:0005524">
    <property type="term" value="F:ATP binding"/>
    <property type="evidence" value="ECO:0007669"/>
    <property type="project" value="UniProtKB-KW"/>
</dbReference>
<proteinExistence type="inferred from homology"/>
<dbReference type="InterPro" id="IPR003593">
    <property type="entry name" value="AAA+_ATPase"/>
</dbReference>
<evidence type="ECO:0000259" key="4">
    <source>
        <dbReference type="PROSITE" id="PS50893"/>
    </source>
</evidence>
<reference evidence="5 6" key="1">
    <citation type="submission" date="2020-08" db="EMBL/GenBank/DDBJ databases">
        <title>Genomic Encyclopedia of Type Strains, Phase IV (KMG-IV): sequencing the most valuable type-strain genomes for metagenomic binning, comparative biology and taxonomic classification.</title>
        <authorList>
            <person name="Goeker M."/>
        </authorList>
    </citation>
    <scope>NUCLEOTIDE SEQUENCE [LARGE SCALE GENOMIC DNA]</scope>
    <source>
        <strain evidence="5 6">DSM 7050</strain>
    </source>
</reference>
<evidence type="ECO:0000256" key="1">
    <source>
        <dbReference type="ARBA" id="ARBA00005417"/>
    </source>
</evidence>
<dbReference type="InterPro" id="IPR027417">
    <property type="entry name" value="P-loop_NTPase"/>
</dbReference>
<dbReference type="EMBL" id="JACHOT010000001">
    <property type="protein sequence ID" value="MBB4649941.1"/>
    <property type="molecule type" value="Genomic_DNA"/>
</dbReference>
<dbReference type="SUPFAM" id="SSF52540">
    <property type="entry name" value="P-loop containing nucleoside triphosphate hydrolases"/>
    <property type="match status" value="2"/>
</dbReference>
<dbReference type="PANTHER" id="PTHR43790">
    <property type="entry name" value="CARBOHYDRATE TRANSPORT ATP-BINDING PROTEIN MG119-RELATED"/>
    <property type="match status" value="1"/>
</dbReference>
<dbReference type="InterPro" id="IPR003439">
    <property type="entry name" value="ABC_transporter-like_ATP-bd"/>
</dbReference>
<comment type="similarity">
    <text evidence="1">Belongs to the ABC transporter superfamily.</text>
</comment>
<feature type="domain" description="ABC transporter" evidence="4">
    <location>
        <begin position="17"/>
        <end position="250"/>
    </location>
</feature>
<dbReference type="CDD" id="cd03216">
    <property type="entry name" value="ABC_Carb_Monos_I"/>
    <property type="match status" value="1"/>
</dbReference>